<dbReference type="InterPro" id="IPR006016">
    <property type="entry name" value="UspA"/>
</dbReference>
<keyword evidence="4" id="KW-1185">Reference proteome</keyword>
<name>A0A967EY99_9PROT</name>
<evidence type="ECO:0000313" key="3">
    <source>
        <dbReference type="EMBL" id="NIA69632.1"/>
    </source>
</evidence>
<dbReference type="SUPFAM" id="SSF52402">
    <property type="entry name" value="Adenine nucleotide alpha hydrolases-like"/>
    <property type="match status" value="1"/>
</dbReference>
<evidence type="ECO:0000313" key="4">
    <source>
        <dbReference type="Proteomes" id="UP000761264"/>
    </source>
</evidence>
<accession>A0A967EY99</accession>
<gene>
    <name evidence="3" type="ORF">HBA54_13605</name>
</gene>
<reference evidence="3" key="1">
    <citation type="submission" date="2020-03" db="EMBL/GenBank/DDBJ databases">
        <title>Genome of Pelagibius litoralis DSM 21314T.</title>
        <authorList>
            <person name="Wang G."/>
        </authorList>
    </citation>
    <scope>NUCLEOTIDE SEQUENCE</scope>
    <source>
        <strain evidence="3">DSM 21314</strain>
    </source>
</reference>
<proteinExistence type="inferred from homology"/>
<comment type="caution">
    <text evidence="3">The sequence shown here is derived from an EMBL/GenBank/DDBJ whole genome shotgun (WGS) entry which is preliminary data.</text>
</comment>
<sequence length="157" mass="16590">MFHQSRVEPAKGVRTMFETILVAVDGSGHASKAVRCAADMAKTYGATLVMLAVDGHRPLKGPLAELAHSEDISRSEVFERILSSAQILAEVPGDVKIEQRIGSGDPADEILAEAGRVGADLIVVGSRGLGEYAELLLGSVSRKVLHIAKVPVMVVHA</sequence>
<feature type="domain" description="UspA" evidence="2">
    <location>
        <begin position="16"/>
        <end position="156"/>
    </location>
</feature>
<dbReference type="CDD" id="cd00293">
    <property type="entry name" value="USP-like"/>
    <property type="match status" value="1"/>
</dbReference>
<dbReference type="Gene3D" id="3.40.50.620">
    <property type="entry name" value="HUPs"/>
    <property type="match status" value="1"/>
</dbReference>
<dbReference type="InterPro" id="IPR014729">
    <property type="entry name" value="Rossmann-like_a/b/a_fold"/>
</dbReference>
<dbReference type="PANTHER" id="PTHR46268:SF6">
    <property type="entry name" value="UNIVERSAL STRESS PROTEIN UP12"/>
    <property type="match status" value="1"/>
</dbReference>
<evidence type="ECO:0000259" key="2">
    <source>
        <dbReference type="Pfam" id="PF00582"/>
    </source>
</evidence>
<dbReference type="PANTHER" id="PTHR46268">
    <property type="entry name" value="STRESS RESPONSE PROTEIN NHAX"/>
    <property type="match status" value="1"/>
</dbReference>
<comment type="similarity">
    <text evidence="1">Belongs to the universal stress protein A family.</text>
</comment>
<dbReference type="EMBL" id="JAAQPH010000009">
    <property type="protein sequence ID" value="NIA69632.1"/>
    <property type="molecule type" value="Genomic_DNA"/>
</dbReference>
<evidence type="ECO:0000256" key="1">
    <source>
        <dbReference type="ARBA" id="ARBA00008791"/>
    </source>
</evidence>
<dbReference type="AlphaFoldDB" id="A0A967EY99"/>
<dbReference type="InterPro" id="IPR006015">
    <property type="entry name" value="Universal_stress_UspA"/>
</dbReference>
<organism evidence="3 4">
    <name type="scientific">Pelagibius litoralis</name>
    <dbReference type="NCBI Taxonomy" id="374515"/>
    <lineage>
        <taxon>Bacteria</taxon>
        <taxon>Pseudomonadati</taxon>
        <taxon>Pseudomonadota</taxon>
        <taxon>Alphaproteobacteria</taxon>
        <taxon>Rhodospirillales</taxon>
        <taxon>Rhodovibrionaceae</taxon>
        <taxon>Pelagibius</taxon>
    </lineage>
</organism>
<dbReference type="Proteomes" id="UP000761264">
    <property type="component" value="Unassembled WGS sequence"/>
</dbReference>
<dbReference type="PRINTS" id="PR01438">
    <property type="entry name" value="UNVRSLSTRESS"/>
</dbReference>
<dbReference type="Pfam" id="PF00582">
    <property type="entry name" value="Usp"/>
    <property type="match status" value="1"/>
</dbReference>
<protein>
    <submittedName>
        <fullName evidence="3">Universal stress protein</fullName>
    </submittedName>
</protein>